<dbReference type="Proteomes" id="UP001430953">
    <property type="component" value="Unassembled WGS sequence"/>
</dbReference>
<dbReference type="AlphaFoldDB" id="A0AAW2EQ65"/>
<sequence>MKNLVRIRANANELSRTQISICDAQAPPLSLILSLSLFLSAMLIISSLYAPLFRFCCSVTLGFSRYITLINVKKVYDNCHCKKKEKRDKIKYNVRSHRRAKFYRSCVKLHFYFRRDIHNTLAYILYLFE</sequence>
<protein>
    <submittedName>
        <fullName evidence="2">Uncharacterized protein</fullName>
    </submittedName>
</protein>
<keyword evidence="3" id="KW-1185">Reference proteome</keyword>
<evidence type="ECO:0000313" key="2">
    <source>
        <dbReference type="EMBL" id="KAL0104569.1"/>
    </source>
</evidence>
<keyword evidence="1" id="KW-0472">Membrane</keyword>
<organism evidence="2 3">
    <name type="scientific">Cardiocondyla obscurior</name>
    <dbReference type="NCBI Taxonomy" id="286306"/>
    <lineage>
        <taxon>Eukaryota</taxon>
        <taxon>Metazoa</taxon>
        <taxon>Ecdysozoa</taxon>
        <taxon>Arthropoda</taxon>
        <taxon>Hexapoda</taxon>
        <taxon>Insecta</taxon>
        <taxon>Pterygota</taxon>
        <taxon>Neoptera</taxon>
        <taxon>Endopterygota</taxon>
        <taxon>Hymenoptera</taxon>
        <taxon>Apocrita</taxon>
        <taxon>Aculeata</taxon>
        <taxon>Formicoidea</taxon>
        <taxon>Formicidae</taxon>
        <taxon>Myrmicinae</taxon>
        <taxon>Cardiocondyla</taxon>
    </lineage>
</organism>
<name>A0AAW2EQ65_9HYME</name>
<gene>
    <name evidence="2" type="ORF">PUN28_017365</name>
</gene>
<accession>A0AAW2EQ65</accession>
<reference evidence="2 3" key="1">
    <citation type="submission" date="2023-03" db="EMBL/GenBank/DDBJ databases">
        <title>High recombination rates correlate with genetic variation in Cardiocondyla obscurior ants.</title>
        <authorList>
            <person name="Errbii M."/>
        </authorList>
    </citation>
    <scope>NUCLEOTIDE SEQUENCE [LARGE SCALE GENOMIC DNA]</scope>
    <source>
        <strain evidence="2">Alpha-2009</strain>
        <tissue evidence="2">Whole body</tissue>
    </source>
</reference>
<evidence type="ECO:0000256" key="1">
    <source>
        <dbReference type="SAM" id="Phobius"/>
    </source>
</evidence>
<feature type="transmembrane region" description="Helical" evidence="1">
    <location>
        <begin position="29"/>
        <end position="50"/>
    </location>
</feature>
<proteinExistence type="predicted"/>
<comment type="caution">
    <text evidence="2">The sequence shown here is derived from an EMBL/GenBank/DDBJ whole genome shotgun (WGS) entry which is preliminary data.</text>
</comment>
<dbReference type="EMBL" id="JADYXP020000020">
    <property type="protein sequence ID" value="KAL0104569.1"/>
    <property type="molecule type" value="Genomic_DNA"/>
</dbReference>
<keyword evidence="1" id="KW-1133">Transmembrane helix</keyword>
<evidence type="ECO:0000313" key="3">
    <source>
        <dbReference type="Proteomes" id="UP001430953"/>
    </source>
</evidence>
<keyword evidence="1" id="KW-0812">Transmembrane</keyword>